<keyword evidence="3" id="KW-0998">Cell outer membrane</keyword>
<proteinExistence type="predicted"/>
<keyword evidence="4" id="KW-0812">Transmembrane</keyword>
<keyword evidence="4" id="KW-1133">Transmembrane helix</keyword>
<feature type="domain" description="OmpA-like" evidence="5">
    <location>
        <begin position="53"/>
        <end position="168"/>
    </location>
</feature>
<evidence type="ECO:0000256" key="3">
    <source>
        <dbReference type="ARBA" id="ARBA00023237"/>
    </source>
</evidence>
<dbReference type="Gene3D" id="3.30.1330.60">
    <property type="entry name" value="OmpA-like domain"/>
    <property type="match status" value="1"/>
</dbReference>
<evidence type="ECO:0000256" key="4">
    <source>
        <dbReference type="SAM" id="Phobius"/>
    </source>
</evidence>
<sequence length="168" mass="18895">MLRRSLLWSTLSLPFVGIMVILLALMAISCSHPPPPRTVAVRAPTPEPWPIAQDEVIYIPPEPPTCYFQYDSDEVDDVPYGELHAWADGLPRDIRVAVIGHADTRGSDEYNFILGLKRARNVARVLMSSGIDVERLTVESQGENAPRVGETQEESYDLSRRVEILYVY</sequence>
<dbReference type="PANTHER" id="PTHR30329:SF21">
    <property type="entry name" value="LIPOPROTEIN YIAD-RELATED"/>
    <property type="match status" value="1"/>
</dbReference>
<dbReference type="PANTHER" id="PTHR30329">
    <property type="entry name" value="STATOR ELEMENT OF FLAGELLAR MOTOR COMPLEX"/>
    <property type="match status" value="1"/>
</dbReference>
<keyword evidence="2 4" id="KW-0472">Membrane</keyword>
<dbReference type="InterPro" id="IPR050330">
    <property type="entry name" value="Bact_OuterMem_StrucFunc"/>
</dbReference>
<dbReference type="EMBL" id="MT142465">
    <property type="protein sequence ID" value="QJA81604.1"/>
    <property type="molecule type" value="Genomic_DNA"/>
</dbReference>
<name>A0A6M3KJ25_9ZZZZ</name>
<organism evidence="6">
    <name type="scientific">viral metagenome</name>
    <dbReference type="NCBI Taxonomy" id="1070528"/>
    <lineage>
        <taxon>unclassified sequences</taxon>
        <taxon>metagenomes</taxon>
        <taxon>organismal metagenomes</taxon>
    </lineage>
</organism>
<protein>
    <recommendedName>
        <fullName evidence="5">OmpA-like domain-containing protein</fullName>
    </recommendedName>
</protein>
<gene>
    <name evidence="6" type="ORF">MM415A00504_0004</name>
</gene>
<dbReference type="PROSITE" id="PS51123">
    <property type="entry name" value="OMPA_2"/>
    <property type="match status" value="1"/>
</dbReference>
<dbReference type="InterPro" id="IPR006665">
    <property type="entry name" value="OmpA-like"/>
</dbReference>
<dbReference type="CDD" id="cd07185">
    <property type="entry name" value="OmpA_C-like"/>
    <property type="match status" value="1"/>
</dbReference>
<feature type="transmembrane region" description="Helical" evidence="4">
    <location>
        <begin position="6"/>
        <end position="28"/>
    </location>
</feature>
<dbReference type="InterPro" id="IPR036737">
    <property type="entry name" value="OmpA-like_sf"/>
</dbReference>
<comment type="subcellular location">
    <subcellularLocation>
        <location evidence="1">Cell outer membrane</location>
    </subcellularLocation>
</comment>
<reference evidence="6" key="1">
    <citation type="submission" date="2020-03" db="EMBL/GenBank/DDBJ databases">
        <title>The deep terrestrial virosphere.</title>
        <authorList>
            <person name="Holmfeldt K."/>
            <person name="Nilsson E."/>
            <person name="Simone D."/>
            <person name="Lopez-Fernandez M."/>
            <person name="Wu X."/>
            <person name="de Brujin I."/>
            <person name="Lundin D."/>
            <person name="Andersson A."/>
            <person name="Bertilsson S."/>
            <person name="Dopson M."/>
        </authorList>
    </citation>
    <scope>NUCLEOTIDE SEQUENCE</scope>
    <source>
        <strain evidence="6">MM415A00504</strain>
    </source>
</reference>
<evidence type="ECO:0000313" key="6">
    <source>
        <dbReference type="EMBL" id="QJA81604.1"/>
    </source>
</evidence>
<accession>A0A6M3KJ25</accession>
<dbReference type="Pfam" id="PF00691">
    <property type="entry name" value="OmpA"/>
    <property type="match status" value="1"/>
</dbReference>
<dbReference type="GO" id="GO:0009279">
    <property type="term" value="C:cell outer membrane"/>
    <property type="evidence" value="ECO:0007669"/>
    <property type="project" value="UniProtKB-SubCell"/>
</dbReference>
<dbReference type="PRINTS" id="PR01021">
    <property type="entry name" value="OMPADOMAIN"/>
</dbReference>
<evidence type="ECO:0000256" key="1">
    <source>
        <dbReference type="ARBA" id="ARBA00004442"/>
    </source>
</evidence>
<dbReference type="AlphaFoldDB" id="A0A6M3KJ25"/>
<dbReference type="InterPro" id="IPR006664">
    <property type="entry name" value="OMP_bac"/>
</dbReference>
<dbReference type="PROSITE" id="PS51257">
    <property type="entry name" value="PROKAR_LIPOPROTEIN"/>
    <property type="match status" value="1"/>
</dbReference>
<evidence type="ECO:0000256" key="2">
    <source>
        <dbReference type="ARBA" id="ARBA00023136"/>
    </source>
</evidence>
<evidence type="ECO:0000259" key="5">
    <source>
        <dbReference type="PROSITE" id="PS51123"/>
    </source>
</evidence>
<dbReference type="SUPFAM" id="SSF103088">
    <property type="entry name" value="OmpA-like"/>
    <property type="match status" value="1"/>
</dbReference>